<evidence type="ECO:0000313" key="9">
    <source>
        <dbReference type="Proteomes" id="UP000019246"/>
    </source>
</evidence>
<feature type="signal peptide" evidence="6">
    <location>
        <begin position="1"/>
        <end position="23"/>
    </location>
</feature>
<dbReference type="PANTHER" id="PTHR48060">
    <property type="entry name" value="DNA DAMAGE-REPAIR/TOLERATION PROTEIN DRT100"/>
    <property type="match status" value="1"/>
</dbReference>
<dbReference type="PANTHER" id="PTHR48060:SF20">
    <property type="entry name" value="LEUCINE-RICH REPEAT-CONTAINING N-TERMINAL PLANT-TYPE DOMAIN-CONTAINING PROTEIN"/>
    <property type="match status" value="1"/>
</dbReference>
<dbReference type="SMART" id="SM00369">
    <property type="entry name" value="LRR_TYP"/>
    <property type="match status" value="5"/>
</dbReference>
<dbReference type="Proteomes" id="UP000019246">
    <property type="component" value="Unassembled WGS sequence"/>
</dbReference>
<evidence type="ECO:0000256" key="2">
    <source>
        <dbReference type="ARBA" id="ARBA00022729"/>
    </source>
</evidence>
<keyword evidence="9" id="KW-1185">Reference proteome</keyword>
<dbReference type="InterPro" id="IPR003591">
    <property type="entry name" value="Leu-rich_rpt_typical-subtyp"/>
</dbReference>
<gene>
    <name evidence="8" type="ORF">MAQA_00420</name>
</gene>
<evidence type="ECO:0000256" key="5">
    <source>
        <dbReference type="SAM" id="MobiDB-lite"/>
    </source>
</evidence>
<dbReference type="SUPFAM" id="SSF52058">
    <property type="entry name" value="L domain-like"/>
    <property type="match status" value="2"/>
</dbReference>
<feature type="domain" description="Disease resistance R13L4/SHOC-2-like LRR" evidence="7">
    <location>
        <begin position="567"/>
        <end position="656"/>
    </location>
</feature>
<dbReference type="AlphaFoldDB" id="W7BAW9"/>
<dbReference type="OrthoDB" id="2358984at2"/>
<organism evidence="8 9">
    <name type="scientific">Listeria aquatica FSL S10-1188</name>
    <dbReference type="NCBI Taxonomy" id="1265818"/>
    <lineage>
        <taxon>Bacteria</taxon>
        <taxon>Bacillati</taxon>
        <taxon>Bacillota</taxon>
        <taxon>Bacilli</taxon>
        <taxon>Bacillales</taxon>
        <taxon>Listeriaceae</taxon>
        <taxon>Listeria</taxon>
    </lineage>
</organism>
<evidence type="ECO:0000256" key="3">
    <source>
        <dbReference type="ARBA" id="ARBA00022737"/>
    </source>
</evidence>
<feature type="compositionally biased region" description="Polar residues" evidence="5">
    <location>
        <begin position="40"/>
        <end position="59"/>
    </location>
</feature>
<evidence type="ECO:0000256" key="1">
    <source>
        <dbReference type="ARBA" id="ARBA00022614"/>
    </source>
</evidence>
<comment type="caution">
    <text evidence="8">The sequence shown here is derived from an EMBL/GenBank/DDBJ whole genome shotgun (WGS) entry which is preliminary data.</text>
</comment>
<feature type="chain" id="PRO_5038475310" evidence="6">
    <location>
        <begin position="24"/>
        <end position="1271"/>
    </location>
</feature>
<reference evidence="8 9" key="1">
    <citation type="journal article" date="2014" name="Int. J. Syst. Evol. Microbiol.">
        <title>Listeria floridensis sp. nov., Listeria aquatica sp. nov., Listeria cornellensis sp. nov., Listeria riparia sp. nov. and Listeria grandensis sp. nov., from agricultural and natural environments.</title>
        <authorList>
            <person name="den Bakker H.C."/>
            <person name="Warchocki S."/>
            <person name="Wright E.M."/>
            <person name="Allred A.F."/>
            <person name="Ahlstrom C."/>
            <person name="Manuel C.S."/>
            <person name="Stasiewicz M.J."/>
            <person name="Burrell A."/>
            <person name="Roof S."/>
            <person name="Strawn L."/>
            <person name="Fortes E.D."/>
            <person name="Nightingale K.K."/>
            <person name="Kephart D."/>
            <person name="Wiedmann M."/>
        </authorList>
    </citation>
    <scope>NUCLEOTIDE SEQUENCE [LARGE SCALE GENOMIC DNA]</scope>
    <source>
        <strain evidence="8 9">FSL S10-1188</strain>
    </source>
</reference>
<sequence length="1271" mass="136206">MEIKKRKLLKRTMTGFVAFNVLATTVITGLPIHSMAAEATQKQNTTSQPETQDNSSKAARNIKAATSFSNVKFKLNVVDVNTGKPVEGYVVRFLRDGTSGTIYEFPASDANGLTESSIAAITDLLNEGKSISLYVKWGPSGESVTPNIVTMVNPSDVKNNEVTVTVPLGSPVQKADLGNQQWLIDMAEYYTGKTVGTTMSFPDLAKITTLQSYTGFEMKDATPVLPAGIKYFAGLQRLDLSKLGLTGNIPTEVSSLSKLTYLNLNDNSWIGTLPSSLGNLTNLEQLRIENTPLTGSIPKELGNLSKLTQLRLANNQLSGSIPEELGNLSNLTMLFAAMNKLSGSIPTELSHLTKLTNIRVDQNQLVGQLPESIFALNALTEANFSGNEITLNQEGSKAFANGLVPNYKNTFVNERTLVATNSLVAIPATTVFPFKDFGLKADINGTKSDLFAGHMYRIYRNSDNKQVYYGIWNNASSFEQTTAKETYRIVLDDALANPNNVAQVTVGAAKNQIVTFEDLGKQYWLKDLAEHYTGKMVDENMTFGDLESITALQSYPGFEVKDENPILPAGIKYFTGLQKLDLSKLGLTGNIPTEVSRLSKLTYLNLNDNSWSGTLPSFLGNLTNLEQLRIENTPLTGSIPKELGNLSKLTQLRLANNQLSGSIPTELGNLSNLTMLFAAMNQLSGTVPTELGNLTKLTNIRLDQNQLVGQLPESLFALNALTEANFSSNEITLNQEGNKAFANGLTPNVGKTYVTGRQLTAVDTLTLEGTTVHPFQDFNLQTDISGTKSPLFDGHTYQIYRTTDNKLVYSGPWEENASFEQAGTSEGYRVVLDGASENPHNVATLTVAQKQAVKGNIQVVVKDEAGQVVPGVTVGWKDLTTNFTGNGHVTDANGATNQTGMSFEHQYQYAISSVPEGYVSTGGTVQVTPSGQAGDTYVVNLTVLRDVTIQPMTEMDNTVTGTAAVGAKLRYFVNGQAVNVGNANADGTYSKVVGLYPAGTVIGVQMQNPKTGKYFDLKTITVTPVETKLTIQPLTTADTAVTGTAPAGVKLRFLIDGQAVNVGYANADGTYSKVIGQQKAGTVVGVQMFDPTIGNYSDVVSTTVEQTAASVEVAAMTTTDTAISGTAPAHAKLRIIVNGQAVNVAYADASGQFTKVIGKQAEGTVVGVERFNPTTGSYEKAVTTTVTLGNAVSEPAKIDLSSAASGKISGTVPNTITQVRVWINGAPQTMVGVKDGAFTWTYSKLKAGDIVKVDYKDATGQWIAAEQTVTN</sequence>
<dbReference type="Pfam" id="PF23598">
    <property type="entry name" value="LRR_14"/>
    <property type="match status" value="2"/>
</dbReference>
<protein>
    <submittedName>
        <fullName evidence="8">Two component regulator</fullName>
    </submittedName>
</protein>
<dbReference type="FunFam" id="3.80.10.10:FF:000095">
    <property type="entry name" value="LRR receptor-like serine/threonine-protein kinase GSO1"/>
    <property type="match status" value="2"/>
</dbReference>
<feature type="region of interest" description="Disordered" evidence="5">
    <location>
        <begin position="39"/>
        <end position="59"/>
    </location>
</feature>
<proteinExistence type="predicted"/>
<dbReference type="InterPro" id="IPR053211">
    <property type="entry name" value="DNA_repair-toleration"/>
</dbReference>
<dbReference type="EMBL" id="AOCG01000001">
    <property type="protein sequence ID" value="EUJ21825.1"/>
    <property type="molecule type" value="Genomic_DNA"/>
</dbReference>
<evidence type="ECO:0000313" key="8">
    <source>
        <dbReference type="EMBL" id="EUJ21825.1"/>
    </source>
</evidence>
<keyword evidence="2 6" id="KW-0732">Signal</keyword>
<dbReference type="InterPro" id="IPR032675">
    <property type="entry name" value="LRR_dom_sf"/>
</dbReference>
<dbReference type="InterPro" id="IPR055414">
    <property type="entry name" value="LRR_R13L4/SHOC2-like"/>
</dbReference>
<evidence type="ECO:0000256" key="6">
    <source>
        <dbReference type="SAM" id="SignalP"/>
    </source>
</evidence>
<accession>W7BAW9</accession>
<dbReference type="STRING" id="1265818.MAQA_00420"/>
<keyword evidence="1" id="KW-0433">Leucine-rich repeat</keyword>
<keyword evidence="3" id="KW-0677">Repeat</keyword>
<name>W7BAW9_9LIST</name>
<feature type="domain" description="Disease resistance R13L4/SHOC-2-like LRR" evidence="7">
    <location>
        <begin position="224"/>
        <end position="313"/>
    </location>
</feature>
<keyword evidence="4" id="KW-0472">Membrane</keyword>
<evidence type="ECO:0000259" key="7">
    <source>
        <dbReference type="Pfam" id="PF23598"/>
    </source>
</evidence>
<evidence type="ECO:0000256" key="4">
    <source>
        <dbReference type="ARBA" id="ARBA00023136"/>
    </source>
</evidence>
<dbReference type="PATRIC" id="fig|1265818.5.peg.83"/>
<dbReference type="RefSeq" id="WP_036070228.1">
    <property type="nucleotide sequence ID" value="NZ_AOCG01000001.1"/>
</dbReference>
<dbReference type="Gene3D" id="3.80.10.10">
    <property type="entry name" value="Ribonuclease Inhibitor"/>
    <property type="match status" value="2"/>
</dbReference>